<dbReference type="EMBL" id="KN846952">
    <property type="protein sequence ID" value="KIV83362.1"/>
    <property type="molecule type" value="Genomic_DNA"/>
</dbReference>
<dbReference type="HOGENOM" id="CLU_007898_1_0_1"/>
<name>A0A0D1YKG2_9EURO</name>
<feature type="region of interest" description="Disordered" evidence="1">
    <location>
        <begin position="64"/>
        <end position="85"/>
    </location>
</feature>
<organism evidence="2 3">
    <name type="scientific">Exophiala sideris</name>
    <dbReference type="NCBI Taxonomy" id="1016849"/>
    <lineage>
        <taxon>Eukaryota</taxon>
        <taxon>Fungi</taxon>
        <taxon>Dikarya</taxon>
        <taxon>Ascomycota</taxon>
        <taxon>Pezizomycotina</taxon>
        <taxon>Eurotiomycetes</taxon>
        <taxon>Chaetothyriomycetidae</taxon>
        <taxon>Chaetothyriales</taxon>
        <taxon>Herpotrichiellaceae</taxon>
        <taxon>Exophiala</taxon>
    </lineage>
</organism>
<sequence>MQRSVRHRYHRHARKLLGLPSTTGHFLQDGDDDTPADRGDMILNSFYAPALDADAMYSITTQQTATIDPPGGGPSYSPDPLQNADPQQFHVFAPQWTLEASDVHSVYPAPAQEEYPQILPHVVFNDPHLPWERGARYSDKILDPQRNRVPWLAVLVFDGDAELKLSATDLGSTTDAGLFPPGVTPKQDGISYAVGMTWTQLNSMQTVSKQVNLAAPPDDPDVALNVIFPRTDLYAALFAPAAGQPTNLEKYKYFAHYRNINTAGMADAGVADTGFYSIVISSRTGPTNVQSPRNVVVHVVSLDGIPEYATFDPAQGRASLVSLYSWTYRCLPPQAISFVDTMENLSKQSNQILRAPPMPSMPAAMQARVAMGYSLIRYRVLTGEQTVAFMRGPLVPVPSDGSNFVNWPAHSSTSTAYQILDPETGIMDVSYSVAWQLGRTLAIADQSFATALSRYRTACFNMAWARTKEKIMREQGLWRSKDDLMIALHRRIDHLGQLPHSGLRDSQPNLRQRWNRQEPFICPSFSLKDQRVRNIYTQELQGVMKTLCAGTDSQEFTATEAEPAPYNEFNFPTSNDWPTIQAWIMDKKFLHNVPAHYLITDPAQVPMESLRLFYIDKVWVDCLIDGALSIANHLDAEDDAIRQGIKDRIHNYITTPLNAKQPFYYPQIPTTGFLVRSAIVKVLPDLQITAPYPKASPAGRNLDILRQERIDESTMFCLMDRGFDSDHLQNITFSQPPHQQCFAFGADLDATKVEFLFRRVYNNPANPPSPDADWGDLLSADPSASNPAYICKRGDANAVYDWTHNLVLIDQLVKVMLDQLTKFMGDSFLPAANSQPAGLGSATVALMLNEPIYQMVLLAGSKSNARFASRRGFRAKLPLQPDSSDSRLRLSSTTVKLPPAEKIPKVRAPANLKIIPVRPSRKKLAATKLPPPPHIRPMLSHFEPPEPRAVTAGTNKFHFSAYPSKALLTRNFETPIPADTPIPVDMVFSLKLDKFAPSEGFMLRAIVVYMPMGNQPPPQPNPAPRVPYVNMMSAYTGTGPRMLANPRWLVSVAPTKAPSPGSKKVTAYLACTLLPRTTKLSVALRDNQDCSFILNMIPVDPAVGQVEVWGEEIYWYTPPGGGPGDVRPYQSPFKTFITKAKGS</sequence>
<dbReference type="Proteomes" id="UP000053599">
    <property type="component" value="Unassembled WGS sequence"/>
</dbReference>
<reference evidence="2 3" key="1">
    <citation type="submission" date="2015-01" db="EMBL/GenBank/DDBJ databases">
        <title>The Genome Sequence of Exophiala sideris CBS121828.</title>
        <authorList>
            <consortium name="The Broad Institute Genomics Platform"/>
            <person name="Cuomo C."/>
            <person name="de Hoog S."/>
            <person name="Gorbushina A."/>
            <person name="Stielow B."/>
            <person name="Teixiera M."/>
            <person name="Abouelleil A."/>
            <person name="Chapman S.B."/>
            <person name="Priest M."/>
            <person name="Young S.K."/>
            <person name="Wortman J."/>
            <person name="Nusbaum C."/>
            <person name="Birren B."/>
        </authorList>
    </citation>
    <scope>NUCLEOTIDE SEQUENCE [LARGE SCALE GENOMIC DNA]</scope>
    <source>
        <strain evidence="2 3">CBS 121828</strain>
    </source>
</reference>
<evidence type="ECO:0000313" key="3">
    <source>
        <dbReference type="Proteomes" id="UP000053599"/>
    </source>
</evidence>
<protein>
    <submittedName>
        <fullName evidence="2">Uncharacterized protein</fullName>
    </submittedName>
</protein>
<gene>
    <name evidence="2" type="ORF">PV11_05394</name>
</gene>
<accession>A0A0D1YKG2</accession>
<dbReference type="STRING" id="1016849.A0A0D1YKG2"/>
<proteinExistence type="predicted"/>
<evidence type="ECO:0000256" key="1">
    <source>
        <dbReference type="SAM" id="MobiDB-lite"/>
    </source>
</evidence>
<dbReference type="OrthoDB" id="3029913at2759"/>
<dbReference type="AlphaFoldDB" id="A0A0D1YKG2"/>
<evidence type="ECO:0000313" key="2">
    <source>
        <dbReference type="EMBL" id="KIV83362.1"/>
    </source>
</evidence>